<name>A0A5N6S5G6_9BIFI</name>
<protein>
    <submittedName>
        <fullName evidence="2">Siderophore-interacting protein</fullName>
    </submittedName>
</protein>
<dbReference type="AlphaFoldDB" id="A0A5N6S5G6"/>
<dbReference type="InterPro" id="IPR017938">
    <property type="entry name" value="Riboflavin_synthase-like_b-brl"/>
</dbReference>
<dbReference type="Pfam" id="PF04954">
    <property type="entry name" value="SIP"/>
    <property type="match status" value="1"/>
</dbReference>
<gene>
    <name evidence="2" type="ORF">DDE84_09435</name>
</gene>
<accession>A0A5N6S5G6</accession>
<comment type="caution">
    <text evidence="2">The sequence shown here is derived from an EMBL/GenBank/DDBJ whole genome shotgun (WGS) entry which is preliminary data.</text>
</comment>
<dbReference type="Gene3D" id="3.40.50.80">
    <property type="entry name" value="Nucleotide-binding domain of ferredoxin-NADP reductase (FNR) module"/>
    <property type="match status" value="1"/>
</dbReference>
<dbReference type="InterPro" id="IPR039374">
    <property type="entry name" value="SIP_fam"/>
</dbReference>
<dbReference type="SUPFAM" id="SSF63380">
    <property type="entry name" value="Riboflavin synthase domain-like"/>
    <property type="match status" value="1"/>
</dbReference>
<dbReference type="InterPro" id="IPR013113">
    <property type="entry name" value="SIP_FAD-bd"/>
</dbReference>
<feature type="domain" description="FAD-binding FR-type" evidence="1">
    <location>
        <begin position="33"/>
        <end position="140"/>
    </location>
</feature>
<dbReference type="PROSITE" id="PS51384">
    <property type="entry name" value="FAD_FR"/>
    <property type="match status" value="1"/>
</dbReference>
<dbReference type="InterPro" id="IPR007037">
    <property type="entry name" value="SIP_rossman_dom"/>
</dbReference>
<keyword evidence="3" id="KW-1185">Reference proteome</keyword>
<dbReference type="Pfam" id="PF08021">
    <property type="entry name" value="FAD_binding_9"/>
    <property type="match status" value="1"/>
</dbReference>
<dbReference type="EMBL" id="QDAG01000010">
    <property type="protein sequence ID" value="KAE8126883.1"/>
    <property type="molecule type" value="Genomic_DNA"/>
</dbReference>
<dbReference type="PANTHER" id="PTHR30157">
    <property type="entry name" value="FERRIC REDUCTASE, NADPH-DEPENDENT"/>
    <property type="match status" value="1"/>
</dbReference>
<dbReference type="Proteomes" id="UP000325415">
    <property type="component" value="Unassembled WGS sequence"/>
</dbReference>
<reference evidence="2 3" key="1">
    <citation type="submission" date="2018-04" db="EMBL/GenBank/DDBJ databases">
        <authorList>
            <person name="Eckel V.P."/>
            <person name="Vogel R.F."/>
        </authorList>
    </citation>
    <scope>NUCLEOTIDE SEQUENCE [LARGE SCALE GENOMIC DNA]</scope>
    <source>
        <strain evidence="3">TMW 2.1764</strain>
    </source>
</reference>
<dbReference type="Gene3D" id="2.40.30.10">
    <property type="entry name" value="Translation factors"/>
    <property type="match status" value="1"/>
</dbReference>
<dbReference type="PANTHER" id="PTHR30157:SF0">
    <property type="entry name" value="NADPH-DEPENDENT FERRIC-CHELATE REDUCTASE"/>
    <property type="match status" value="1"/>
</dbReference>
<dbReference type="InterPro" id="IPR017927">
    <property type="entry name" value="FAD-bd_FR_type"/>
</dbReference>
<dbReference type="CDD" id="cd06193">
    <property type="entry name" value="siderophore_interacting"/>
    <property type="match status" value="1"/>
</dbReference>
<sequence length="264" mass="29164">MRLRAVRRVMRLRAGVGSVSRGFQGVVLKAMRAPEFRLRVVSTALECGGLMKRVSFASPDALPESLFEPAAWVRLWFPMGSGREVQRGYTIAGHPPDRSRVDVSFYLHQTSGPAAAWALHVRSGSELVATMAGSQPFSVAEGCQGVVLMGDETAFPAIRAIVSSLPNRVRVYVMLTGAHDLSGFIEADERVEVRYVPTAKALHAFRKLQEQLHMLHDSQPEAWFCWAAGESSMMRSIRASIRGALPKGDTHVQGYWAQRAVLRF</sequence>
<organism evidence="2 3">
    <name type="scientific">Bifidobacterium tibiigranuli</name>
    <dbReference type="NCBI Taxonomy" id="2172043"/>
    <lineage>
        <taxon>Bacteria</taxon>
        <taxon>Bacillati</taxon>
        <taxon>Actinomycetota</taxon>
        <taxon>Actinomycetes</taxon>
        <taxon>Bifidobacteriales</taxon>
        <taxon>Bifidobacteriaceae</taxon>
        <taxon>Bifidobacterium</taxon>
    </lineage>
</organism>
<proteinExistence type="predicted"/>
<evidence type="ECO:0000259" key="1">
    <source>
        <dbReference type="PROSITE" id="PS51384"/>
    </source>
</evidence>
<dbReference type="GO" id="GO:0016491">
    <property type="term" value="F:oxidoreductase activity"/>
    <property type="evidence" value="ECO:0007669"/>
    <property type="project" value="InterPro"/>
</dbReference>
<evidence type="ECO:0000313" key="3">
    <source>
        <dbReference type="Proteomes" id="UP000325415"/>
    </source>
</evidence>
<dbReference type="InterPro" id="IPR039261">
    <property type="entry name" value="FNR_nucleotide-bd"/>
</dbReference>
<evidence type="ECO:0000313" key="2">
    <source>
        <dbReference type="EMBL" id="KAE8126883.1"/>
    </source>
</evidence>